<proteinExistence type="predicted"/>
<evidence type="ECO:0000313" key="3">
    <source>
        <dbReference type="Proteomes" id="UP000580250"/>
    </source>
</evidence>
<name>A0A6V7WB18_MELEN</name>
<sequence length="58" mass="6693">MLKMLDRFFNSTEEFRKRAKIVGQENQQATSTSQSITSSEEPLKKYRGSLFGARRHAV</sequence>
<organism evidence="2 3">
    <name type="scientific">Meloidogyne enterolobii</name>
    <name type="common">Root-knot nematode worm</name>
    <name type="synonym">Meloidogyne mayaguensis</name>
    <dbReference type="NCBI Taxonomy" id="390850"/>
    <lineage>
        <taxon>Eukaryota</taxon>
        <taxon>Metazoa</taxon>
        <taxon>Ecdysozoa</taxon>
        <taxon>Nematoda</taxon>
        <taxon>Chromadorea</taxon>
        <taxon>Rhabditida</taxon>
        <taxon>Tylenchina</taxon>
        <taxon>Tylenchomorpha</taxon>
        <taxon>Tylenchoidea</taxon>
        <taxon>Meloidogynidae</taxon>
        <taxon>Meloidogyninae</taxon>
        <taxon>Meloidogyne</taxon>
    </lineage>
</organism>
<gene>
    <name evidence="2" type="ORF">MENT_LOCUS35864</name>
</gene>
<evidence type="ECO:0000313" key="2">
    <source>
        <dbReference type="EMBL" id="CAD2183561.1"/>
    </source>
</evidence>
<reference evidence="2 3" key="1">
    <citation type="submission" date="2020-08" db="EMBL/GenBank/DDBJ databases">
        <authorList>
            <person name="Koutsovoulos G."/>
            <person name="Danchin GJ E."/>
        </authorList>
    </citation>
    <scope>NUCLEOTIDE SEQUENCE [LARGE SCALE GENOMIC DNA]</scope>
</reference>
<dbReference type="Proteomes" id="UP000580250">
    <property type="component" value="Unassembled WGS sequence"/>
</dbReference>
<dbReference type="AlphaFoldDB" id="A0A6V7WB18"/>
<protein>
    <submittedName>
        <fullName evidence="2">Uncharacterized protein</fullName>
    </submittedName>
</protein>
<dbReference type="EMBL" id="CAJEWN010000472">
    <property type="protein sequence ID" value="CAD2183561.1"/>
    <property type="molecule type" value="Genomic_DNA"/>
</dbReference>
<feature type="compositionally biased region" description="Low complexity" evidence="1">
    <location>
        <begin position="27"/>
        <end position="39"/>
    </location>
</feature>
<comment type="caution">
    <text evidence="2">The sequence shown here is derived from an EMBL/GenBank/DDBJ whole genome shotgun (WGS) entry which is preliminary data.</text>
</comment>
<evidence type="ECO:0000256" key="1">
    <source>
        <dbReference type="SAM" id="MobiDB-lite"/>
    </source>
</evidence>
<accession>A0A6V7WB18</accession>
<feature type="region of interest" description="Disordered" evidence="1">
    <location>
        <begin position="20"/>
        <end position="41"/>
    </location>
</feature>